<dbReference type="RefSeq" id="WP_347950121.1">
    <property type="nucleotide sequence ID" value="NZ_JBDXMI010000001.1"/>
</dbReference>
<sequence>SRIARGDCPQRKRPPLAAFQAARPFPPQALRDALALSPSPFSAAKGYRSWAGAAEATLEEHDQGRLPLTPLQLANLLLEALWFETWEHGLSRQACAHAHQLQQLLPQLRRGERSFFRAELAMLPPELLEHG</sequence>
<protein>
    <submittedName>
        <fullName evidence="1">Uncharacterized protein</fullName>
    </submittedName>
</protein>
<evidence type="ECO:0000313" key="1">
    <source>
        <dbReference type="EMBL" id="MEO9386884.1"/>
    </source>
</evidence>
<gene>
    <name evidence="1" type="ORF">ABI908_22575</name>
</gene>
<accession>A0ABV0J022</accession>
<evidence type="ECO:0000313" key="2">
    <source>
        <dbReference type="Proteomes" id="UP001462502"/>
    </source>
</evidence>
<name>A0ABV0J022_9NEIS</name>
<proteinExistence type="predicted"/>
<feature type="non-terminal residue" evidence="1">
    <location>
        <position position="1"/>
    </location>
</feature>
<comment type="caution">
    <text evidence="1">The sequence shown here is derived from an EMBL/GenBank/DDBJ whole genome shotgun (WGS) entry which is preliminary data.</text>
</comment>
<dbReference type="Proteomes" id="UP001462502">
    <property type="component" value="Unassembled WGS sequence"/>
</dbReference>
<reference evidence="1 2" key="1">
    <citation type="submission" date="2024-05" db="EMBL/GenBank/DDBJ databases">
        <authorList>
            <person name="De Oliveira J.P."/>
            <person name="Noriler S.A."/>
            <person name="De Oliveira A.G."/>
            <person name="Sipoli D.S."/>
        </authorList>
    </citation>
    <scope>NUCLEOTIDE SEQUENCE [LARGE SCALE GENOMIC DNA]</scope>
    <source>
        <strain evidence="1 2">LABIM192</strain>
    </source>
</reference>
<keyword evidence="2" id="KW-1185">Reference proteome</keyword>
<organism evidence="1 2">
    <name type="scientific">Chromobacterium phragmitis</name>
    <dbReference type="NCBI Taxonomy" id="2202141"/>
    <lineage>
        <taxon>Bacteria</taxon>
        <taxon>Pseudomonadati</taxon>
        <taxon>Pseudomonadota</taxon>
        <taxon>Betaproteobacteria</taxon>
        <taxon>Neisseriales</taxon>
        <taxon>Chromobacteriaceae</taxon>
        <taxon>Chromobacterium</taxon>
    </lineage>
</organism>
<dbReference type="EMBL" id="JBDXMI010000001">
    <property type="protein sequence ID" value="MEO9386884.1"/>
    <property type="molecule type" value="Genomic_DNA"/>
</dbReference>